<accession>A0A1Z1FD75</accession>
<evidence type="ECO:0000256" key="5">
    <source>
        <dbReference type="ARBA" id="ARBA00022597"/>
    </source>
</evidence>
<feature type="transmembrane region" description="Helical" evidence="10">
    <location>
        <begin position="61"/>
        <end position="79"/>
    </location>
</feature>
<gene>
    <name evidence="12" type="ORF">A9D14_11585</name>
</gene>
<comment type="subcellular location">
    <subcellularLocation>
        <location evidence="1">Cell membrane</location>
        <topology evidence="1">Multi-pass membrane protein</topology>
    </subcellularLocation>
</comment>
<comment type="similarity">
    <text evidence="2">Belongs to the ABC-2 integral membrane protein family.</text>
</comment>
<organism evidence="12 13">
    <name type="scientific">Croceicoccus marinus</name>
    <dbReference type="NCBI Taxonomy" id="450378"/>
    <lineage>
        <taxon>Bacteria</taxon>
        <taxon>Pseudomonadati</taxon>
        <taxon>Pseudomonadota</taxon>
        <taxon>Alphaproteobacteria</taxon>
        <taxon>Sphingomonadales</taxon>
        <taxon>Erythrobacteraceae</taxon>
        <taxon>Croceicoccus</taxon>
    </lineage>
</organism>
<dbReference type="GO" id="GO:0015774">
    <property type="term" value="P:polysaccharide transport"/>
    <property type="evidence" value="ECO:0007669"/>
    <property type="project" value="UniProtKB-KW"/>
</dbReference>
<dbReference type="InterPro" id="IPR000412">
    <property type="entry name" value="ABC_2_transport"/>
</dbReference>
<evidence type="ECO:0000256" key="7">
    <source>
        <dbReference type="ARBA" id="ARBA00022989"/>
    </source>
</evidence>
<keyword evidence="8" id="KW-0625">Polysaccharide transport</keyword>
<dbReference type="GO" id="GO:0043190">
    <property type="term" value="C:ATP-binding cassette (ABC) transporter complex"/>
    <property type="evidence" value="ECO:0007669"/>
    <property type="project" value="InterPro"/>
</dbReference>
<keyword evidence="9 10" id="KW-0472">Membrane</keyword>
<reference evidence="12 13" key="1">
    <citation type="submission" date="2017-01" db="EMBL/GenBank/DDBJ databases">
        <title>Complete genome sequence of esterase-producing bacterium Croceicoccus marinus E4A9.</title>
        <authorList>
            <person name="Wu Y.-H."/>
            <person name="Cheng H."/>
            <person name="Xu L."/>
            <person name="Huo Y.-Y."/>
            <person name="Wang C.-S."/>
            <person name="Xu X.-W."/>
        </authorList>
    </citation>
    <scope>NUCLEOTIDE SEQUENCE [LARGE SCALE GENOMIC DNA]</scope>
    <source>
        <strain evidence="12 13">E4A9</strain>
    </source>
</reference>
<dbReference type="GO" id="GO:0015920">
    <property type="term" value="P:lipopolysaccharide transport"/>
    <property type="evidence" value="ECO:0007669"/>
    <property type="project" value="TreeGrafter"/>
</dbReference>
<evidence type="ECO:0000256" key="8">
    <source>
        <dbReference type="ARBA" id="ARBA00023047"/>
    </source>
</evidence>
<feature type="transmembrane region" description="Helical" evidence="10">
    <location>
        <begin position="176"/>
        <end position="197"/>
    </location>
</feature>
<evidence type="ECO:0000256" key="3">
    <source>
        <dbReference type="ARBA" id="ARBA00022448"/>
    </source>
</evidence>
<dbReference type="EMBL" id="CP019602">
    <property type="protein sequence ID" value="ARU16704.1"/>
    <property type="molecule type" value="Genomic_DNA"/>
</dbReference>
<dbReference type="PRINTS" id="PR00164">
    <property type="entry name" value="ABC2TRNSPORT"/>
</dbReference>
<feature type="transmembrane region" description="Helical" evidence="10">
    <location>
        <begin position="232"/>
        <end position="250"/>
    </location>
</feature>
<dbReference type="AlphaFoldDB" id="A0A1Z1FD75"/>
<dbReference type="Pfam" id="PF01061">
    <property type="entry name" value="ABC2_membrane"/>
    <property type="match status" value="1"/>
</dbReference>
<name>A0A1Z1FD75_9SPHN</name>
<feature type="domain" description="ABC-2 type transporter transmembrane" evidence="11">
    <location>
        <begin position="15"/>
        <end position="222"/>
    </location>
</feature>
<dbReference type="InterPro" id="IPR013525">
    <property type="entry name" value="ABC2_TM"/>
</dbReference>
<dbReference type="OrthoDB" id="8479094at2"/>
<dbReference type="PANTHER" id="PTHR30413:SF10">
    <property type="entry name" value="CAPSULE POLYSACCHARIDE EXPORT INNER-MEMBRANE PROTEIN CTRC"/>
    <property type="match status" value="1"/>
</dbReference>
<keyword evidence="6 10" id="KW-0812">Transmembrane</keyword>
<keyword evidence="5" id="KW-0762">Sugar transport</keyword>
<keyword evidence="3" id="KW-0813">Transport</keyword>
<evidence type="ECO:0000313" key="12">
    <source>
        <dbReference type="EMBL" id="ARU16704.1"/>
    </source>
</evidence>
<evidence type="ECO:0000313" key="13">
    <source>
        <dbReference type="Proteomes" id="UP000195807"/>
    </source>
</evidence>
<dbReference type="STRING" id="450378.GCA_001661675_02328"/>
<dbReference type="GO" id="GO:0140359">
    <property type="term" value="F:ABC-type transporter activity"/>
    <property type="evidence" value="ECO:0007669"/>
    <property type="project" value="InterPro"/>
</dbReference>
<protein>
    <submittedName>
        <fullName evidence="12">Capsule biosynthesis protein</fullName>
    </submittedName>
</protein>
<evidence type="ECO:0000256" key="9">
    <source>
        <dbReference type="ARBA" id="ARBA00023136"/>
    </source>
</evidence>
<evidence type="ECO:0000256" key="6">
    <source>
        <dbReference type="ARBA" id="ARBA00022692"/>
    </source>
</evidence>
<feature type="transmembrane region" description="Helical" evidence="10">
    <location>
        <begin position="142"/>
        <end position="164"/>
    </location>
</feature>
<feature type="transmembrane region" description="Helical" evidence="10">
    <location>
        <begin position="108"/>
        <end position="136"/>
    </location>
</feature>
<dbReference type="KEGG" id="cman:A9D14_11585"/>
<dbReference type="PANTHER" id="PTHR30413">
    <property type="entry name" value="INNER MEMBRANE TRANSPORT PERMEASE"/>
    <property type="match status" value="1"/>
</dbReference>
<dbReference type="Proteomes" id="UP000195807">
    <property type="component" value="Chromosome"/>
</dbReference>
<evidence type="ECO:0000256" key="10">
    <source>
        <dbReference type="SAM" id="Phobius"/>
    </source>
</evidence>
<evidence type="ECO:0000256" key="4">
    <source>
        <dbReference type="ARBA" id="ARBA00022475"/>
    </source>
</evidence>
<feature type="transmembrane region" description="Helical" evidence="10">
    <location>
        <begin position="34"/>
        <end position="55"/>
    </location>
</feature>
<evidence type="ECO:0000259" key="11">
    <source>
        <dbReference type="Pfam" id="PF01061"/>
    </source>
</evidence>
<dbReference type="RefSeq" id="WP_066846586.1">
    <property type="nucleotide sequence ID" value="NZ_CP019602.1"/>
</dbReference>
<evidence type="ECO:0000256" key="2">
    <source>
        <dbReference type="ARBA" id="ARBA00007783"/>
    </source>
</evidence>
<keyword evidence="13" id="KW-1185">Reference proteome</keyword>
<keyword evidence="7 10" id="KW-1133">Transmembrane helix</keyword>
<keyword evidence="4" id="KW-1003">Cell membrane</keyword>
<proteinExistence type="inferred from homology"/>
<sequence length="260" mass="28800">MERFAEGLRIQAKVIKALMVRELVTRFGRENIGFLWIMAEPLLFAGMVGTLWSFLKGPESHGIGIIPFVVSGYIPLTFLRHSFGQSAKIFVANSALLYHRQVKVLDFVFVRVALEAIGAMMAYIFGGIVLMFFGLFPMPADVALLIAGWAIYVLFVLSICLVLAPLSEVSTVVEKLVPVSVYIAIPLSGVFNMASWLPEKLRDALMWSPLVSGMEMMRAGLFGELVLPYYDVPKALIVSFGFIFAGLVLCRRVRRTLAVA</sequence>
<evidence type="ECO:0000256" key="1">
    <source>
        <dbReference type="ARBA" id="ARBA00004651"/>
    </source>
</evidence>